<evidence type="ECO:0000313" key="3">
    <source>
        <dbReference type="EMBL" id="KAJ5485671.1"/>
    </source>
</evidence>
<feature type="domain" description="Allophanate hydrolase C-terminal" evidence="2">
    <location>
        <begin position="94"/>
        <end position="217"/>
    </location>
</feature>
<dbReference type="AlphaFoldDB" id="A0A9X0BV95"/>
<dbReference type="Pfam" id="PF21986">
    <property type="entry name" value="AH_C"/>
    <property type="match status" value="1"/>
</dbReference>
<name>A0A9X0BV95_9EURO</name>
<dbReference type="RefSeq" id="XP_056790455.1">
    <property type="nucleotide sequence ID" value="XM_056935261.1"/>
</dbReference>
<evidence type="ECO:0000256" key="1">
    <source>
        <dbReference type="SAM" id="MobiDB-lite"/>
    </source>
</evidence>
<evidence type="ECO:0000259" key="2">
    <source>
        <dbReference type="Pfam" id="PF21986"/>
    </source>
</evidence>
<gene>
    <name evidence="3" type="ORF">N7539_005659</name>
</gene>
<dbReference type="EMBL" id="JAPWDQ010000005">
    <property type="protein sequence ID" value="KAJ5485671.1"/>
    <property type="molecule type" value="Genomic_DNA"/>
</dbReference>
<evidence type="ECO:0000313" key="4">
    <source>
        <dbReference type="Proteomes" id="UP001148312"/>
    </source>
</evidence>
<dbReference type="Gene3D" id="3.10.490.10">
    <property type="entry name" value="Gamma-glutamyl cyclotransferase-like"/>
    <property type="match status" value="1"/>
</dbReference>
<keyword evidence="4" id="KW-1185">Reference proteome</keyword>
<accession>A0A9X0BV95</accession>
<sequence length="226" mass="24169">MSTRRTENVISRGPPALNPSARSARSARRIKTQALVSETISLKSSTVAKLLCNATGHPSTVPDLSTDYTIYRLAKIDEALRPAMTAPASAENMLLAVVGAHLSGFPLNRDLLSRGATLDLVTTTAKCYKLYALPTQGAVPKPGLQRVAEGGNSIEVEVWRMPLSLMGSFLSTVAPPLGIGSIEMIDGRWVHGFICEPIGFKNAVDITAFKGWRPYIQSLSSSGSNT</sequence>
<dbReference type="Proteomes" id="UP001148312">
    <property type="component" value="Unassembled WGS sequence"/>
</dbReference>
<proteinExistence type="predicted"/>
<reference evidence="3" key="1">
    <citation type="submission" date="2022-12" db="EMBL/GenBank/DDBJ databases">
        <authorList>
            <person name="Petersen C."/>
        </authorList>
    </citation>
    <scope>NUCLEOTIDE SEQUENCE</scope>
    <source>
        <strain evidence="3">IBT 30728</strain>
    </source>
</reference>
<reference evidence="3" key="2">
    <citation type="journal article" date="2023" name="IMA Fungus">
        <title>Comparative genomic study of the Penicillium genus elucidates a diverse pangenome and 15 lateral gene transfer events.</title>
        <authorList>
            <person name="Petersen C."/>
            <person name="Sorensen T."/>
            <person name="Nielsen M.R."/>
            <person name="Sondergaard T.E."/>
            <person name="Sorensen J.L."/>
            <person name="Fitzpatrick D.A."/>
            <person name="Frisvad J.C."/>
            <person name="Nielsen K.L."/>
        </authorList>
    </citation>
    <scope>NUCLEOTIDE SEQUENCE</scope>
    <source>
        <strain evidence="3">IBT 30728</strain>
    </source>
</reference>
<protein>
    <recommendedName>
        <fullName evidence="2">Allophanate hydrolase C-terminal domain-containing protein</fullName>
    </recommendedName>
</protein>
<dbReference type="GeneID" id="81625510"/>
<comment type="caution">
    <text evidence="3">The sequence shown here is derived from an EMBL/GenBank/DDBJ whole genome shotgun (WGS) entry which is preliminary data.</text>
</comment>
<feature type="region of interest" description="Disordered" evidence="1">
    <location>
        <begin position="1"/>
        <end position="24"/>
    </location>
</feature>
<organism evidence="3 4">
    <name type="scientific">Penicillium diatomitis</name>
    <dbReference type="NCBI Taxonomy" id="2819901"/>
    <lineage>
        <taxon>Eukaryota</taxon>
        <taxon>Fungi</taxon>
        <taxon>Dikarya</taxon>
        <taxon>Ascomycota</taxon>
        <taxon>Pezizomycotina</taxon>
        <taxon>Eurotiomycetes</taxon>
        <taxon>Eurotiomycetidae</taxon>
        <taxon>Eurotiales</taxon>
        <taxon>Aspergillaceae</taxon>
        <taxon>Penicillium</taxon>
    </lineage>
</organism>
<dbReference type="InterPro" id="IPR053844">
    <property type="entry name" value="AH_C"/>
</dbReference>